<evidence type="ECO:0000256" key="1">
    <source>
        <dbReference type="ARBA" id="ARBA00004245"/>
    </source>
</evidence>
<sequence>MSSVKFQELEEAIELSRDYARLQDYSLAIEEMIRAKGVIQGVLTSKRLKKSSTRRWQSMLKNAEEEIETLKRLEHNHQVELSQLALKESKMNEDAAGIYSKENAQPVREKIRNLDTQNKHPRNIKWKPPSRYDDTQISKSKQRKKGNKIKYSKHAKEKGHPDVELITSIEQDIINDCGDTSWDKIADLDDAKQILQEAVVLPMFMPDFFKGIRRPWRGVLMFGPPGTGKTLLAKAVAAECNTCFFNVSASTLSSKFRGESEKMVRILFEMARFHAPSTIFFDEVDSLAGSRGGPNEHEASRRVKTELMVQMDGIAGNTSTSTKTEYVIVLGATNCPWDLDEAIRRRFEKRIYIPLPSNDGRRKLLQLNLRETEVDAQVNYGELGNITSGYSGADIANVTRDAAMMSVRRVMKRAKEKGLGGNSLLQYIEENSLSLQSAVTQDDLSQAVQKVGKSVSKKDLNKYREWMDEFGST</sequence>
<keyword evidence="2 8" id="KW-0963">Cytoplasm</keyword>
<dbReference type="GO" id="GO:0051013">
    <property type="term" value="P:microtubule severing"/>
    <property type="evidence" value="ECO:0007669"/>
    <property type="project" value="UniProtKB-UniRule"/>
</dbReference>
<dbReference type="InterPro" id="IPR015415">
    <property type="entry name" value="Spast_Vps4_C"/>
</dbReference>
<keyword evidence="4 8" id="KW-0547">Nucleotide-binding</keyword>
<comment type="catalytic activity">
    <reaction evidence="8">
        <text>n ATP + n H2O + a microtubule = n ADP + n phosphate + (n+1) alpha/beta tubulin heterodimers.</text>
        <dbReference type="EC" id="5.6.1.1"/>
    </reaction>
</comment>
<feature type="binding site" evidence="8">
    <location>
        <begin position="223"/>
        <end position="230"/>
    </location>
    <ligand>
        <name>ATP</name>
        <dbReference type="ChEBI" id="CHEBI:30616"/>
    </ligand>
</feature>
<dbReference type="Gene3D" id="1.10.8.60">
    <property type="match status" value="1"/>
</dbReference>
<evidence type="ECO:0000256" key="10">
    <source>
        <dbReference type="SAM" id="MobiDB-lite"/>
    </source>
</evidence>
<dbReference type="EC" id="5.6.1.1" evidence="8"/>
<dbReference type="InterPro" id="IPR028596">
    <property type="entry name" value="KATNA1"/>
</dbReference>
<dbReference type="Gene3D" id="3.40.50.300">
    <property type="entry name" value="P-loop containing nucleotide triphosphate hydrolases"/>
    <property type="match status" value="1"/>
</dbReference>
<keyword evidence="3 8" id="KW-0493">Microtubule</keyword>
<evidence type="ECO:0000256" key="2">
    <source>
        <dbReference type="ARBA" id="ARBA00022490"/>
    </source>
</evidence>
<dbReference type="SMART" id="SM00382">
    <property type="entry name" value="AAA"/>
    <property type="match status" value="1"/>
</dbReference>
<evidence type="ECO:0000256" key="8">
    <source>
        <dbReference type="HAMAP-Rule" id="MF_03023"/>
    </source>
</evidence>
<evidence type="ECO:0000256" key="3">
    <source>
        <dbReference type="ARBA" id="ARBA00022701"/>
    </source>
</evidence>
<protein>
    <recommendedName>
        <fullName evidence="8">Katanin p60 ATPase-containing subunit A1</fullName>
        <shortName evidence="8">Katanin p60 subunit A1</shortName>
        <ecNumber evidence="8">5.6.1.1</ecNumber>
    </recommendedName>
    <alternativeName>
        <fullName evidence="8">p60 katanin</fullName>
    </alternativeName>
</protein>
<dbReference type="Pfam" id="PF00004">
    <property type="entry name" value="AAA"/>
    <property type="match status" value="1"/>
</dbReference>
<dbReference type="InterPro" id="IPR003593">
    <property type="entry name" value="AAA+_ATPase"/>
</dbReference>
<dbReference type="GO" id="GO:0005737">
    <property type="term" value="C:cytoplasm"/>
    <property type="evidence" value="ECO:0007669"/>
    <property type="project" value="UniProtKB-UniRule"/>
</dbReference>
<dbReference type="PANTHER" id="PTHR23074">
    <property type="entry name" value="AAA DOMAIN-CONTAINING"/>
    <property type="match status" value="1"/>
</dbReference>
<evidence type="ECO:0000256" key="5">
    <source>
        <dbReference type="ARBA" id="ARBA00022840"/>
    </source>
</evidence>
<gene>
    <name evidence="8" type="primary">KATNA1</name>
    <name evidence="12" type="ORF">LDAN0321_LOCUS1524</name>
</gene>
<dbReference type="InterPro" id="IPR027417">
    <property type="entry name" value="P-loop_NTPase"/>
</dbReference>
<feature type="region of interest" description="Disordered" evidence="10">
    <location>
        <begin position="97"/>
        <end position="157"/>
    </location>
</feature>
<reference evidence="12" key="1">
    <citation type="submission" date="2021-01" db="EMBL/GenBank/DDBJ databases">
        <authorList>
            <person name="Corre E."/>
            <person name="Pelletier E."/>
            <person name="Niang G."/>
            <person name="Scheremetjew M."/>
            <person name="Finn R."/>
            <person name="Kale V."/>
            <person name="Holt S."/>
            <person name="Cochrane G."/>
            <person name="Meng A."/>
            <person name="Brown T."/>
            <person name="Cohen L."/>
        </authorList>
    </citation>
    <scope>NUCLEOTIDE SEQUENCE</scope>
    <source>
        <strain evidence="12">B650</strain>
    </source>
</reference>
<evidence type="ECO:0000256" key="7">
    <source>
        <dbReference type="ARBA" id="ARBA00023235"/>
    </source>
</evidence>
<feature type="coiled-coil region" evidence="9">
    <location>
        <begin position="53"/>
        <end position="80"/>
    </location>
</feature>
<dbReference type="PROSITE" id="PS00674">
    <property type="entry name" value="AAA"/>
    <property type="match status" value="1"/>
</dbReference>
<comment type="function">
    <text evidence="8">Severs microtubules in an ATP-dependent manner. Microtubule severing may promote rapid reorganization of cellular microtubule arrays.</text>
</comment>
<keyword evidence="6 8" id="KW-0206">Cytoskeleton</keyword>
<keyword evidence="9" id="KW-0175">Coiled coil</keyword>
<evidence type="ECO:0000256" key="9">
    <source>
        <dbReference type="SAM" id="Coils"/>
    </source>
</evidence>
<keyword evidence="5 8" id="KW-0067">ATP-binding</keyword>
<dbReference type="GO" id="GO:0016887">
    <property type="term" value="F:ATP hydrolysis activity"/>
    <property type="evidence" value="ECO:0007669"/>
    <property type="project" value="InterPro"/>
</dbReference>
<evidence type="ECO:0000313" key="12">
    <source>
        <dbReference type="EMBL" id="CAD9558281.1"/>
    </source>
</evidence>
<dbReference type="EMBL" id="HBGY01002253">
    <property type="protein sequence ID" value="CAD9558281.1"/>
    <property type="molecule type" value="Transcribed_RNA"/>
</dbReference>
<dbReference type="GO" id="GO:0005874">
    <property type="term" value="C:microtubule"/>
    <property type="evidence" value="ECO:0007669"/>
    <property type="project" value="UniProtKB-KW"/>
</dbReference>
<feature type="domain" description="AAA+ ATPase" evidence="11">
    <location>
        <begin position="215"/>
        <end position="357"/>
    </location>
</feature>
<accession>A0A7S2NU11</accession>
<dbReference type="GO" id="GO:0008017">
    <property type="term" value="F:microtubule binding"/>
    <property type="evidence" value="ECO:0007669"/>
    <property type="project" value="UniProtKB-UniRule"/>
</dbReference>
<name>A0A7S2NU11_9STRA</name>
<dbReference type="InterPro" id="IPR003960">
    <property type="entry name" value="ATPase_AAA_CS"/>
</dbReference>
<dbReference type="InterPro" id="IPR003959">
    <property type="entry name" value="ATPase_AAA_core"/>
</dbReference>
<dbReference type="Pfam" id="PF17862">
    <property type="entry name" value="AAA_lid_3"/>
    <property type="match status" value="1"/>
</dbReference>
<evidence type="ECO:0000256" key="6">
    <source>
        <dbReference type="ARBA" id="ARBA00023212"/>
    </source>
</evidence>
<keyword evidence="7 8" id="KW-0413">Isomerase</keyword>
<dbReference type="GO" id="GO:0005524">
    <property type="term" value="F:ATP binding"/>
    <property type="evidence" value="ECO:0007669"/>
    <property type="project" value="UniProtKB-KW"/>
</dbReference>
<dbReference type="PANTHER" id="PTHR23074:SF19">
    <property type="entry name" value="KATANIN P60 ATPASE-CONTAINING SUBUNIT A1"/>
    <property type="match status" value="1"/>
</dbReference>
<dbReference type="SUPFAM" id="SSF52540">
    <property type="entry name" value="P-loop containing nucleoside triphosphate hydrolases"/>
    <property type="match status" value="1"/>
</dbReference>
<comment type="subcellular location">
    <subcellularLocation>
        <location evidence="1 8">Cytoplasm</location>
        <location evidence="1 8">Cytoskeleton</location>
    </subcellularLocation>
</comment>
<organism evidence="12">
    <name type="scientific">Leptocylindrus danicus</name>
    <dbReference type="NCBI Taxonomy" id="163516"/>
    <lineage>
        <taxon>Eukaryota</taxon>
        <taxon>Sar</taxon>
        <taxon>Stramenopiles</taxon>
        <taxon>Ochrophyta</taxon>
        <taxon>Bacillariophyta</taxon>
        <taxon>Coscinodiscophyceae</taxon>
        <taxon>Chaetocerotophycidae</taxon>
        <taxon>Leptocylindrales</taxon>
        <taxon>Leptocylindraceae</taxon>
        <taxon>Leptocylindrus</taxon>
    </lineage>
</organism>
<feature type="compositionally biased region" description="Basic residues" evidence="10">
    <location>
        <begin position="140"/>
        <end position="157"/>
    </location>
</feature>
<dbReference type="FunFam" id="3.40.50.300:FF:000159">
    <property type="entry name" value="Katanin p60 ATPase-containing subunit A1"/>
    <property type="match status" value="1"/>
</dbReference>
<comment type="similarity">
    <text evidence="8">Belongs to the AAA ATPase family. Katanin p60 subunit A1 subfamily.</text>
</comment>
<evidence type="ECO:0000256" key="4">
    <source>
        <dbReference type="ARBA" id="ARBA00022741"/>
    </source>
</evidence>
<dbReference type="Pfam" id="PF09336">
    <property type="entry name" value="Vps4_C"/>
    <property type="match status" value="1"/>
</dbReference>
<dbReference type="InterPro" id="IPR050304">
    <property type="entry name" value="MT-severing_AAA_ATPase"/>
</dbReference>
<dbReference type="InterPro" id="IPR041569">
    <property type="entry name" value="AAA_lid_3"/>
</dbReference>
<proteinExistence type="inferred from homology"/>
<evidence type="ECO:0000259" key="11">
    <source>
        <dbReference type="SMART" id="SM00382"/>
    </source>
</evidence>
<dbReference type="HAMAP" id="MF_03023">
    <property type="entry name" value="Katanin_p60_A1"/>
    <property type="match status" value="1"/>
</dbReference>
<dbReference type="GO" id="GO:0008568">
    <property type="term" value="F:microtubule severing ATPase activity"/>
    <property type="evidence" value="ECO:0007669"/>
    <property type="project" value="UniProtKB-EC"/>
</dbReference>
<dbReference type="AlphaFoldDB" id="A0A7S2NU11"/>